<protein>
    <submittedName>
        <fullName evidence="2">Uncharacterized protein</fullName>
    </submittedName>
</protein>
<dbReference type="EMBL" id="KV419399">
    <property type="protein sequence ID" value="KZS96427.1"/>
    <property type="molecule type" value="Genomic_DNA"/>
</dbReference>
<feature type="compositionally biased region" description="Basic and acidic residues" evidence="1">
    <location>
        <begin position="129"/>
        <end position="146"/>
    </location>
</feature>
<dbReference type="Proteomes" id="UP000076722">
    <property type="component" value="Unassembled WGS sequence"/>
</dbReference>
<evidence type="ECO:0000256" key="1">
    <source>
        <dbReference type="SAM" id="MobiDB-lite"/>
    </source>
</evidence>
<feature type="region of interest" description="Disordered" evidence="1">
    <location>
        <begin position="89"/>
        <end position="146"/>
    </location>
</feature>
<dbReference type="AlphaFoldDB" id="A0A164XZ32"/>
<accession>A0A164XZ32</accession>
<name>A0A164XZ32_9AGAM</name>
<feature type="compositionally biased region" description="Polar residues" evidence="1">
    <location>
        <begin position="109"/>
        <end position="128"/>
    </location>
</feature>
<reference evidence="2 3" key="1">
    <citation type="journal article" date="2016" name="Mol. Biol. Evol.">
        <title>Comparative Genomics of Early-Diverging Mushroom-Forming Fungi Provides Insights into the Origins of Lignocellulose Decay Capabilities.</title>
        <authorList>
            <person name="Nagy L.G."/>
            <person name="Riley R."/>
            <person name="Tritt A."/>
            <person name="Adam C."/>
            <person name="Daum C."/>
            <person name="Floudas D."/>
            <person name="Sun H."/>
            <person name="Yadav J.S."/>
            <person name="Pangilinan J."/>
            <person name="Larsson K.H."/>
            <person name="Matsuura K."/>
            <person name="Barry K."/>
            <person name="Labutti K."/>
            <person name="Kuo R."/>
            <person name="Ohm R.A."/>
            <person name="Bhattacharya S.S."/>
            <person name="Shirouzu T."/>
            <person name="Yoshinaga Y."/>
            <person name="Martin F.M."/>
            <person name="Grigoriev I.V."/>
            <person name="Hibbett D.S."/>
        </authorList>
    </citation>
    <scope>NUCLEOTIDE SEQUENCE [LARGE SCALE GENOMIC DNA]</scope>
    <source>
        <strain evidence="2 3">HHB9708</strain>
    </source>
</reference>
<evidence type="ECO:0000313" key="2">
    <source>
        <dbReference type="EMBL" id="KZS96427.1"/>
    </source>
</evidence>
<evidence type="ECO:0000313" key="3">
    <source>
        <dbReference type="Proteomes" id="UP000076722"/>
    </source>
</evidence>
<sequence length="255" mass="27999">MSVQQPRATRTPNLAVRKSRQIGRRCFILEPTNIRPLVPMTLQAEPAFRKSTFTALDIIPAIPSVMDSYASNASAVYYADLDAWSTGHSNGPTPFSSPSSLTTSQTSPQAPITPTRSAGGPFSSQQDQRAYRRPIDRRAQNKRSESGRELLLAVKDHISRISPSLASQIRGQADAMRVATSIIRQLDLTFFELLLNNLDQQERIRTLEAAVIRALLDAPEIYIGNEIGPAVDYPNVDFPGDGQSFWTPDGSNTSA</sequence>
<proteinExistence type="predicted"/>
<organism evidence="2 3">
    <name type="scientific">Sistotremastrum niveocremeum HHB9708</name>
    <dbReference type="NCBI Taxonomy" id="1314777"/>
    <lineage>
        <taxon>Eukaryota</taxon>
        <taxon>Fungi</taxon>
        <taxon>Dikarya</taxon>
        <taxon>Basidiomycota</taxon>
        <taxon>Agaricomycotina</taxon>
        <taxon>Agaricomycetes</taxon>
        <taxon>Sistotremastrales</taxon>
        <taxon>Sistotremastraceae</taxon>
        <taxon>Sertulicium</taxon>
        <taxon>Sertulicium niveocremeum</taxon>
    </lineage>
</organism>
<keyword evidence="3" id="KW-1185">Reference proteome</keyword>
<gene>
    <name evidence="2" type="ORF">SISNIDRAFT_482992</name>
</gene>
<feature type="compositionally biased region" description="Low complexity" evidence="1">
    <location>
        <begin position="92"/>
        <end position="108"/>
    </location>
</feature>